<dbReference type="Pfam" id="PF13843">
    <property type="entry name" value="DDE_Tnp_1_7"/>
    <property type="match status" value="1"/>
</dbReference>
<comment type="caution">
    <text evidence="2">The sequence shown here is derived from an EMBL/GenBank/DDBJ whole genome shotgun (WGS) entry which is preliminary data.</text>
</comment>
<keyword evidence="3" id="KW-1185">Reference proteome</keyword>
<protein>
    <recommendedName>
        <fullName evidence="1">PiggyBac transposable element-derived protein domain-containing protein</fullName>
    </recommendedName>
</protein>
<evidence type="ECO:0000313" key="3">
    <source>
        <dbReference type="Proteomes" id="UP001162156"/>
    </source>
</evidence>
<reference evidence="2" key="1">
    <citation type="journal article" date="2023" name="Insect Mol. Biol.">
        <title>Genome sequencing provides insights into the evolution of gene families encoding plant cell wall-degrading enzymes in longhorned beetles.</title>
        <authorList>
            <person name="Shin N.R."/>
            <person name="Okamura Y."/>
            <person name="Kirsch R."/>
            <person name="Pauchet Y."/>
        </authorList>
    </citation>
    <scope>NUCLEOTIDE SEQUENCE</scope>
    <source>
        <strain evidence="2">RBIC_L_NR</strain>
    </source>
</reference>
<organism evidence="2 3">
    <name type="scientific">Rhamnusium bicolor</name>
    <dbReference type="NCBI Taxonomy" id="1586634"/>
    <lineage>
        <taxon>Eukaryota</taxon>
        <taxon>Metazoa</taxon>
        <taxon>Ecdysozoa</taxon>
        <taxon>Arthropoda</taxon>
        <taxon>Hexapoda</taxon>
        <taxon>Insecta</taxon>
        <taxon>Pterygota</taxon>
        <taxon>Neoptera</taxon>
        <taxon>Endopterygota</taxon>
        <taxon>Coleoptera</taxon>
        <taxon>Polyphaga</taxon>
        <taxon>Cucujiformia</taxon>
        <taxon>Chrysomeloidea</taxon>
        <taxon>Cerambycidae</taxon>
        <taxon>Lepturinae</taxon>
        <taxon>Rhagiini</taxon>
        <taxon>Rhamnusium</taxon>
    </lineage>
</organism>
<dbReference type="AlphaFoldDB" id="A0AAV8XJ39"/>
<proteinExistence type="predicted"/>
<dbReference type="PANTHER" id="PTHR46599">
    <property type="entry name" value="PIGGYBAC TRANSPOSABLE ELEMENT-DERIVED PROTEIN 4"/>
    <property type="match status" value="1"/>
</dbReference>
<name>A0AAV8XJ39_9CUCU</name>
<dbReference type="EMBL" id="JANEYF010003167">
    <property type="protein sequence ID" value="KAJ8938676.1"/>
    <property type="molecule type" value="Genomic_DNA"/>
</dbReference>
<dbReference type="Proteomes" id="UP001162156">
    <property type="component" value="Unassembled WGS sequence"/>
</dbReference>
<sequence>MKTKRGIEIEKPRCVIDYNNNMGGVDKVDMLLSSTECVRKTVKWYKKVFFHVLDMTLLNSHVTYKMLTGKNITLLDFQRQLVKELLAKYKKVQPRASGSSRRPDESHSPLRLIERHFPAIPEVSQKITSQCQKDVWCA</sequence>
<evidence type="ECO:0000259" key="1">
    <source>
        <dbReference type="Pfam" id="PF13843"/>
    </source>
</evidence>
<feature type="domain" description="PiggyBac transposable element-derived protein" evidence="1">
    <location>
        <begin position="4"/>
        <end position="61"/>
    </location>
</feature>
<evidence type="ECO:0000313" key="2">
    <source>
        <dbReference type="EMBL" id="KAJ8938676.1"/>
    </source>
</evidence>
<gene>
    <name evidence="2" type="ORF">NQ314_011377</name>
</gene>
<accession>A0AAV8XJ39</accession>
<dbReference type="InterPro" id="IPR029526">
    <property type="entry name" value="PGBD"/>
</dbReference>
<dbReference type="PANTHER" id="PTHR46599:SF3">
    <property type="entry name" value="PIGGYBAC TRANSPOSABLE ELEMENT-DERIVED PROTEIN 4"/>
    <property type="match status" value="1"/>
</dbReference>